<reference evidence="1" key="1">
    <citation type="submission" date="2020-06" db="EMBL/GenBank/DDBJ databases">
        <title>WGS assembly of Ceratodon purpureus strain R40.</title>
        <authorList>
            <person name="Carey S.B."/>
            <person name="Jenkins J."/>
            <person name="Shu S."/>
            <person name="Lovell J.T."/>
            <person name="Sreedasyam A."/>
            <person name="Maumus F."/>
            <person name="Tiley G.P."/>
            <person name="Fernandez-Pozo N."/>
            <person name="Barry K."/>
            <person name="Chen C."/>
            <person name="Wang M."/>
            <person name="Lipzen A."/>
            <person name="Daum C."/>
            <person name="Saski C.A."/>
            <person name="Payton A.C."/>
            <person name="Mcbreen J.C."/>
            <person name="Conrad R.E."/>
            <person name="Kollar L.M."/>
            <person name="Olsson S."/>
            <person name="Huttunen S."/>
            <person name="Landis J.B."/>
            <person name="Wickett N.J."/>
            <person name="Johnson M.G."/>
            <person name="Rensing S.A."/>
            <person name="Grimwood J."/>
            <person name="Schmutz J."/>
            <person name="Mcdaniel S.F."/>
        </authorList>
    </citation>
    <scope>NUCLEOTIDE SEQUENCE</scope>
    <source>
        <strain evidence="1">R40</strain>
    </source>
</reference>
<protein>
    <submittedName>
        <fullName evidence="1">Uncharacterized protein</fullName>
    </submittedName>
</protein>
<evidence type="ECO:0000313" key="1">
    <source>
        <dbReference type="EMBL" id="KAG0582597.1"/>
    </source>
</evidence>
<dbReference type="AlphaFoldDB" id="A0A8T0IIG5"/>
<comment type="caution">
    <text evidence="1">The sequence shown here is derived from an EMBL/GenBank/DDBJ whole genome shotgun (WGS) entry which is preliminary data.</text>
</comment>
<evidence type="ECO:0000313" key="2">
    <source>
        <dbReference type="Proteomes" id="UP000822688"/>
    </source>
</evidence>
<gene>
    <name evidence="1" type="ORF">KC19_3G072500</name>
</gene>
<keyword evidence="2" id="KW-1185">Reference proteome</keyword>
<dbReference type="EMBL" id="CM026423">
    <property type="protein sequence ID" value="KAG0582597.1"/>
    <property type="molecule type" value="Genomic_DNA"/>
</dbReference>
<dbReference type="Proteomes" id="UP000822688">
    <property type="component" value="Chromosome 3"/>
</dbReference>
<sequence length="130" mass="14421">MAFLDGGSGGGQDTPELEQMSACQGARLALMSTDRVDERSLQWLTGCMNWNTVSIYVVCSCHTERMSLYLENNIILIKYLEGVFRMVTAQNNLRKSGQCAGHRIGTQRTTFMTAYGKSSEISATVMYSDN</sequence>
<name>A0A8T0IIG5_CERPU</name>
<accession>A0A8T0IIG5</accession>
<organism evidence="1 2">
    <name type="scientific">Ceratodon purpureus</name>
    <name type="common">Fire moss</name>
    <name type="synonym">Dicranum purpureum</name>
    <dbReference type="NCBI Taxonomy" id="3225"/>
    <lineage>
        <taxon>Eukaryota</taxon>
        <taxon>Viridiplantae</taxon>
        <taxon>Streptophyta</taxon>
        <taxon>Embryophyta</taxon>
        <taxon>Bryophyta</taxon>
        <taxon>Bryophytina</taxon>
        <taxon>Bryopsida</taxon>
        <taxon>Dicranidae</taxon>
        <taxon>Pseudoditrichales</taxon>
        <taxon>Ditrichaceae</taxon>
        <taxon>Ceratodon</taxon>
    </lineage>
</organism>
<proteinExistence type="predicted"/>